<dbReference type="GO" id="GO:0006412">
    <property type="term" value="P:translation"/>
    <property type="evidence" value="ECO:0007669"/>
    <property type="project" value="UniProtKB-UniRule"/>
</dbReference>
<dbReference type="PANTHER" id="PTHR36427">
    <property type="entry name" value="54S RIBOSOMAL PROTEIN L1, MITOCHONDRIAL"/>
    <property type="match status" value="1"/>
</dbReference>
<dbReference type="Gene3D" id="3.40.50.790">
    <property type="match status" value="1"/>
</dbReference>
<dbReference type="Proteomes" id="UP000199518">
    <property type="component" value="Unassembled WGS sequence"/>
</dbReference>
<evidence type="ECO:0000256" key="5">
    <source>
        <dbReference type="ARBA" id="ARBA00022845"/>
    </source>
</evidence>
<dbReference type="NCBIfam" id="TIGR01169">
    <property type="entry name" value="rplA_bact"/>
    <property type="match status" value="1"/>
</dbReference>
<evidence type="ECO:0000313" key="13">
    <source>
        <dbReference type="Proteomes" id="UP000199518"/>
    </source>
</evidence>
<dbReference type="OrthoDB" id="9803740at2"/>
<keyword evidence="4 10" id="KW-0699">rRNA-binding</keyword>
<dbReference type="FunFam" id="3.40.50.790:FF:000001">
    <property type="entry name" value="50S ribosomal protein L1"/>
    <property type="match status" value="1"/>
</dbReference>
<keyword evidence="7 10" id="KW-0689">Ribosomal protein</keyword>
<evidence type="ECO:0000256" key="6">
    <source>
        <dbReference type="ARBA" id="ARBA00022884"/>
    </source>
</evidence>
<dbReference type="STRING" id="1576369.SAMN05421753_101314"/>
<dbReference type="AlphaFoldDB" id="A0A1I3B946"/>
<dbReference type="InterPro" id="IPR005878">
    <property type="entry name" value="Ribosom_uL1_bac-type"/>
</dbReference>
<dbReference type="CDD" id="cd00403">
    <property type="entry name" value="Ribosomal_L1"/>
    <property type="match status" value="1"/>
</dbReference>
<dbReference type="GO" id="GO:0006417">
    <property type="term" value="P:regulation of translation"/>
    <property type="evidence" value="ECO:0007669"/>
    <property type="project" value="UniProtKB-KW"/>
</dbReference>
<evidence type="ECO:0000256" key="10">
    <source>
        <dbReference type="HAMAP-Rule" id="MF_01318"/>
    </source>
</evidence>
<dbReference type="InterPro" id="IPR023674">
    <property type="entry name" value="Ribosomal_uL1-like"/>
</dbReference>
<dbReference type="GO" id="GO:0003735">
    <property type="term" value="F:structural constituent of ribosome"/>
    <property type="evidence" value="ECO:0007669"/>
    <property type="project" value="InterPro"/>
</dbReference>
<proteinExistence type="inferred from homology"/>
<dbReference type="SUPFAM" id="SSF56808">
    <property type="entry name" value="Ribosomal protein L1"/>
    <property type="match status" value="1"/>
</dbReference>
<dbReference type="HAMAP" id="MF_01318_B">
    <property type="entry name" value="Ribosomal_uL1_B"/>
    <property type="match status" value="1"/>
</dbReference>
<evidence type="ECO:0000256" key="8">
    <source>
        <dbReference type="ARBA" id="ARBA00023274"/>
    </source>
</evidence>
<evidence type="ECO:0000256" key="1">
    <source>
        <dbReference type="ARBA" id="ARBA00010531"/>
    </source>
</evidence>
<dbReference type="InterPro" id="IPR023673">
    <property type="entry name" value="Ribosomal_uL1_CS"/>
</dbReference>
<keyword evidence="3 10" id="KW-0820">tRNA-binding</keyword>
<evidence type="ECO:0000256" key="11">
    <source>
        <dbReference type="RuleBase" id="RU000659"/>
    </source>
</evidence>
<dbReference type="EMBL" id="FOQD01000001">
    <property type="protein sequence ID" value="SFH58837.1"/>
    <property type="molecule type" value="Genomic_DNA"/>
</dbReference>
<dbReference type="InterPro" id="IPR002143">
    <property type="entry name" value="Ribosomal_uL1"/>
</dbReference>
<evidence type="ECO:0000256" key="3">
    <source>
        <dbReference type="ARBA" id="ARBA00022555"/>
    </source>
</evidence>
<evidence type="ECO:0000256" key="9">
    <source>
        <dbReference type="ARBA" id="ARBA00035241"/>
    </source>
</evidence>
<evidence type="ECO:0000256" key="4">
    <source>
        <dbReference type="ARBA" id="ARBA00022730"/>
    </source>
</evidence>
<comment type="subunit">
    <text evidence="10">Part of the 50S ribosomal subunit.</text>
</comment>
<dbReference type="PANTHER" id="PTHR36427:SF3">
    <property type="entry name" value="LARGE RIBOSOMAL SUBUNIT PROTEIN UL1M"/>
    <property type="match status" value="1"/>
</dbReference>
<comment type="function">
    <text evidence="10">Protein L1 is also a translational repressor protein, it controls the translation of the L11 operon by binding to its mRNA.</text>
</comment>
<dbReference type="Pfam" id="PF00687">
    <property type="entry name" value="Ribosomal_L1"/>
    <property type="match status" value="1"/>
</dbReference>
<sequence length="234" mass="24933">MKISKRQKALKAAVENLGALPVADAVSKLKKLESNLPKGVKPSRFDQSVGLAVRLGVDPKHADQIVRGSIVLPNGIGKSQRVLVFCKDQNIIKANEAGADFAGGKELADKIKEGWMDFDVAIATPDMMGVVGPLGKLLGPRGLMPSPKAGTVTQDVTTAVKEYKAGKVEFRVDDGGNIHCVVGKMSFSEEKLTENIQALLQMIMQLKPQAAKGQYVRSITVTATQMPGIQISAA</sequence>
<evidence type="ECO:0000256" key="7">
    <source>
        <dbReference type="ARBA" id="ARBA00022980"/>
    </source>
</evidence>
<gene>
    <name evidence="10" type="primary">rplA</name>
    <name evidence="12" type="ORF">SAMN05421753_101314</name>
</gene>
<name>A0A1I3B946_9PLAN</name>
<accession>A0A1I3B946</accession>
<evidence type="ECO:0000256" key="2">
    <source>
        <dbReference type="ARBA" id="ARBA00022491"/>
    </source>
</evidence>
<keyword evidence="2 10" id="KW-0678">Repressor</keyword>
<dbReference type="Gene3D" id="3.30.190.20">
    <property type="match status" value="1"/>
</dbReference>
<dbReference type="RefSeq" id="WP_092047293.1">
    <property type="nucleotide sequence ID" value="NZ_FOQD01000001.1"/>
</dbReference>
<keyword evidence="5 10" id="KW-0810">Translation regulation</keyword>
<dbReference type="GO" id="GO:0015934">
    <property type="term" value="C:large ribosomal subunit"/>
    <property type="evidence" value="ECO:0007669"/>
    <property type="project" value="InterPro"/>
</dbReference>
<keyword evidence="13" id="KW-1185">Reference proteome</keyword>
<dbReference type="InterPro" id="IPR016095">
    <property type="entry name" value="Ribosomal_uL1_3-a/b-sand"/>
</dbReference>
<reference evidence="13" key="1">
    <citation type="submission" date="2016-10" db="EMBL/GenBank/DDBJ databases">
        <authorList>
            <person name="Varghese N."/>
            <person name="Submissions S."/>
        </authorList>
    </citation>
    <scope>NUCLEOTIDE SEQUENCE [LARGE SCALE GENOMIC DNA]</scope>
    <source>
        <strain evidence="13">DSM 26348</strain>
    </source>
</reference>
<evidence type="ECO:0000313" key="12">
    <source>
        <dbReference type="EMBL" id="SFH58837.1"/>
    </source>
</evidence>
<comment type="function">
    <text evidence="10">Binds directly to 23S rRNA. The L1 stalk is quite mobile in the ribosome, and is involved in E site tRNA release.</text>
</comment>
<dbReference type="InterPro" id="IPR028364">
    <property type="entry name" value="Ribosomal_uL1/biogenesis"/>
</dbReference>
<organism evidence="12 13">
    <name type="scientific">Planctomicrobium piriforme</name>
    <dbReference type="NCBI Taxonomy" id="1576369"/>
    <lineage>
        <taxon>Bacteria</taxon>
        <taxon>Pseudomonadati</taxon>
        <taxon>Planctomycetota</taxon>
        <taxon>Planctomycetia</taxon>
        <taxon>Planctomycetales</taxon>
        <taxon>Planctomycetaceae</taxon>
        <taxon>Planctomicrobium</taxon>
    </lineage>
</organism>
<protein>
    <recommendedName>
        <fullName evidence="9 10">Large ribosomal subunit protein uL1</fullName>
    </recommendedName>
</protein>
<dbReference type="PROSITE" id="PS01199">
    <property type="entry name" value="RIBOSOMAL_L1"/>
    <property type="match status" value="1"/>
</dbReference>
<keyword evidence="6 10" id="KW-0694">RNA-binding</keyword>
<dbReference type="PIRSF" id="PIRSF002155">
    <property type="entry name" value="Ribosomal_L1"/>
    <property type="match status" value="1"/>
</dbReference>
<comment type="similarity">
    <text evidence="1 10 11">Belongs to the universal ribosomal protein uL1 family.</text>
</comment>
<dbReference type="GO" id="GO:0000049">
    <property type="term" value="F:tRNA binding"/>
    <property type="evidence" value="ECO:0007669"/>
    <property type="project" value="UniProtKB-KW"/>
</dbReference>
<dbReference type="GO" id="GO:0019843">
    <property type="term" value="F:rRNA binding"/>
    <property type="evidence" value="ECO:0007669"/>
    <property type="project" value="UniProtKB-UniRule"/>
</dbReference>
<keyword evidence="8 10" id="KW-0687">Ribonucleoprotein</keyword>